<gene>
    <name evidence="1" type="ORF">SHERM_21564</name>
</gene>
<protein>
    <submittedName>
        <fullName evidence="1">Pentatricopeptide repeat (PPR) superfamily protein</fullName>
    </submittedName>
</protein>
<sequence length="170" mass="19305">MLTMEAHSAAAAAARFSVASIHSSTSFLSHSSALFIPRIYRRFAGRLKSANGYRAFGSEPAPVKPDAKAQWYHPLEEISEPRFFKNGEAKLTRAEISRTIIEVNSKATLMFSGLIDEEFRDDIFWPDLPYVTDEHGNIYVRVKTDEDILKTLTSEEIVVVRTIVMYTYHE</sequence>
<dbReference type="OrthoDB" id="1873930at2759"/>
<reference evidence="1" key="1">
    <citation type="submission" date="2019-12" db="EMBL/GenBank/DDBJ databases">
        <authorList>
            <person name="Scholes J."/>
        </authorList>
    </citation>
    <scope>NUCLEOTIDE SEQUENCE</scope>
</reference>
<keyword evidence="2" id="KW-1185">Reference proteome</keyword>
<dbReference type="Proteomes" id="UP001153555">
    <property type="component" value="Unassembled WGS sequence"/>
</dbReference>
<proteinExistence type="predicted"/>
<evidence type="ECO:0000313" key="2">
    <source>
        <dbReference type="Proteomes" id="UP001153555"/>
    </source>
</evidence>
<accession>A0A9N7N516</accession>
<evidence type="ECO:0000313" key="1">
    <source>
        <dbReference type="EMBL" id="CAA0824659.1"/>
    </source>
</evidence>
<dbReference type="PANTHER" id="PTHR13343">
    <property type="entry name" value="CREG1 PROTEIN"/>
    <property type="match status" value="1"/>
</dbReference>
<comment type="caution">
    <text evidence="1">The sequence shown here is derived from an EMBL/GenBank/DDBJ whole genome shotgun (WGS) entry which is preliminary data.</text>
</comment>
<organism evidence="1 2">
    <name type="scientific">Striga hermonthica</name>
    <name type="common">Purple witchweed</name>
    <name type="synonym">Buchnera hermonthica</name>
    <dbReference type="NCBI Taxonomy" id="68872"/>
    <lineage>
        <taxon>Eukaryota</taxon>
        <taxon>Viridiplantae</taxon>
        <taxon>Streptophyta</taxon>
        <taxon>Embryophyta</taxon>
        <taxon>Tracheophyta</taxon>
        <taxon>Spermatophyta</taxon>
        <taxon>Magnoliopsida</taxon>
        <taxon>eudicotyledons</taxon>
        <taxon>Gunneridae</taxon>
        <taxon>Pentapetalae</taxon>
        <taxon>asterids</taxon>
        <taxon>lamiids</taxon>
        <taxon>Lamiales</taxon>
        <taxon>Orobanchaceae</taxon>
        <taxon>Buchnereae</taxon>
        <taxon>Striga</taxon>
    </lineage>
</organism>
<dbReference type="EMBL" id="CACSLK010024787">
    <property type="protein sequence ID" value="CAA0824659.1"/>
    <property type="molecule type" value="Genomic_DNA"/>
</dbReference>
<name>A0A9N7N516_STRHE</name>
<dbReference type="PANTHER" id="PTHR13343:SF28">
    <property type="entry name" value="PENTATRICOPEPTIDE REPEAT (PPR) SUPERFAMILY PROTEIN"/>
    <property type="match status" value="1"/>
</dbReference>
<dbReference type="AlphaFoldDB" id="A0A9N7N516"/>